<dbReference type="PRINTS" id="PR00773">
    <property type="entry name" value="GRPEPROTEIN"/>
</dbReference>
<dbReference type="GO" id="GO:0051087">
    <property type="term" value="F:protein-folding chaperone binding"/>
    <property type="evidence" value="ECO:0007669"/>
    <property type="project" value="InterPro"/>
</dbReference>
<comment type="function">
    <text evidence="3 4">Participates actively in the response to hyperosmotic and heat shock by preventing the aggregation of stress-denatured proteins, in association with DnaK and GrpE. It is the nucleotide exchange factor for DnaK and may function as a thermosensor. Unfolded proteins bind initially to DnaJ; upon interaction with the DnaJ-bound protein, DnaK hydrolyzes its bound ATP, resulting in the formation of a stable complex. GrpE releases ADP from DnaK; ATP binding to DnaK triggers the release of the substrate protein, thus completing the reaction cycle. Several rounds of ATP-dependent interactions between DnaJ, DnaK and GrpE are required for fully efficient folding.</text>
</comment>
<reference evidence="7" key="1">
    <citation type="journal article" date="2023" name="ISME J.">
        <title>Emergence of putative energy parasites within Clostridia revealed by genome analysis of a novel endosymbiotic clade.</title>
        <authorList>
            <person name="Takahashi K."/>
            <person name="Kuwahara H."/>
            <person name="Horikawa Y."/>
            <person name="Izawa K."/>
            <person name="Kato D."/>
            <person name="Inagaki T."/>
            <person name="Yuki M."/>
            <person name="Ohkuma M."/>
            <person name="Hongoh Y."/>
        </authorList>
    </citation>
    <scope>NUCLEOTIDE SEQUENCE</scope>
    <source>
        <strain evidence="7">CfP3-15</strain>
    </source>
</reference>
<feature type="region of interest" description="Disordered" evidence="6">
    <location>
        <begin position="1"/>
        <end position="47"/>
    </location>
</feature>
<dbReference type="SUPFAM" id="SSF51064">
    <property type="entry name" value="Head domain of nucleotide exchange factor GrpE"/>
    <property type="match status" value="1"/>
</dbReference>
<dbReference type="Gene3D" id="2.30.22.10">
    <property type="entry name" value="Head domain of nucleotide exchange factor GrpE"/>
    <property type="match status" value="1"/>
</dbReference>
<evidence type="ECO:0000256" key="2">
    <source>
        <dbReference type="ARBA" id="ARBA00023186"/>
    </source>
</evidence>
<sequence length="187" mass="21707">MKEELNEDLEKEEDNKKDDKNIKDLKENEEKEEKKSEEESETIESKAEEELAILKEKLLRIAAEYDNYRKRTEKEKAQIRSAVVENFVVEFLPVIDSIEMAFDSMKIEDEACKKGIEMTKTQLLNSLKKLNIESFGKVGEEFNPELHSAISHTESENNEKNTVSCVFQKGYKYAKKIIRHAAVQVTN</sequence>
<feature type="compositionally biased region" description="Basic and acidic residues" evidence="6">
    <location>
        <begin position="13"/>
        <end position="47"/>
    </location>
</feature>
<evidence type="ECO:0000313" key="7">
    <source>
        <dbReference type="EMBL" id="BED91540.1"/>
    </source>
</evidence>
<dbReference type="InterPro" id="IPR000740">
    <property type="entry name" value="GrpE"/>
</dbReference>
<dbReference type="InterPro" id="IPR013805">
    <property type="entry name" value="GrpE_CC"/>
</dbReference>
<dbReference type="Pfam" id="PF01025">
    <property type="entry name" value="GrpE"/>
    <property type="match status" value="1"/>
</dbReference>
<keyword evidence="3" id="KW-0963">Cytoplasm</keyword>
<evidence type="ECO:0000256" key="4">
    <source>
        <dbReference type="RuleBase" id="RU000639"/>
    </source>
</evidence>
<evidence type="ECO:0000256" key="3">
    <source>
        <dbReference type="HAMAP-Rule" id="MF_01151"/>
    </source>
</evidence>
<dbReference type="PANTHER" id="PTHR21237">
    <property type="entry name" value="GRPE PROTEIN"/>
    <property type="match status" value="1"/>
</dbReference>
<dbReference type="Proteomes" id="UP001337580">
    <property type="component" value="Chromosome"/>
</dbReference>
<dbReference type="Gene3D" id="3.90.20.20">
    <property type="match status" value="1"/>
</dbReference>
<dbReference type="PANTHER" id="PTHR21237:SF23">
    <property type="entry name" value="GRPE PROTEIN HOMOLOG, MITOCHONDRIAL"/>
    <property type="match status" value="1"/>
</dbReference>
<dbReference type="GO" id="GO:0000774">
    <property type="term" value="F:adenyl-nucleotide exchange factor activity"/>
    <property type="evidence" value="ECO:0007669"/>
    <property type="project" value="InterPro"/>
</dbReference>
<evidence type="ECO:0000256" key="1">
    <source>
        <dbReference type="ARBA" id="ARBA00009054"/>
    </source>
</evidence>
<gene>
    <name evidence="3" type="primary">grpE</name>
    <name evidence="7" type="ORF">CfP315_0028</name>
</gene>
<dbReference type="HAMAP" id="MF_01151">
    <property type="entry name" value="GrpE"/>
    <property type="match status" value="1"/>
</dbReference>
<dbReference type="AlphaFoldDB" id="A0AA48IGK8"/>
<name>A0AA48IGK8_9FIRM</name>
<dbReference type="EMBL" id="AP027924">
    <property type="protein sequence ID" value="BED91540.1"/>
    <property type="molecule type" value="Genomic_DNA"/>
</dbReference>
<dbReference type="CDD" id="cd00446">
    <property type="entry name" value="GrpE"/>
    <property type="match status" value="1"/>
</dbReference>
<comment type="similarity">
    <text evidence="1 3 5">Belongs to the GrpE family.</text>
</comment>
<feature type="compositionally biased region" description="Acidic residues" evidence="6">
    <location>
        <begin position="1"/>
        <end position="12"/>
    </location>
</feature>
<evidence type="ECO:0000256" key="5">
    <source>
        <dbReference type="RuleBase" id="RU004478"/>
    </source>
</evidence>
<proteinExistence type="inferred from homology"/>
<dbReference type="GO" id="GO:0005829">
    <property type="term" value="C:cytosol"/>
    <property type="evidence" value="ECO:0007669"/>
    <property type="project" value="TreeGrafter"/>
</dbReference>
<dbReference type="GO" id="GO:0042803">
    <property type="term" value="F:protein homodimerization activity"/>
    <property type="evidence" value="ECO:0007669"/>
    <property type="project" value="InterPro"/>
</dbReference>
<dbReference type="PROSITE" id="PS01071">
    <property type="entry name" value="GRPE"/>
    <property type="match status" value="1"/>
</dbReference>
<dbReference type="InterPro" id="IPR009012">
    <property type="entry name" value="GrpE_head"/>
</dbReference>
<comment type="subunit">
    <text evidence="3">Homodimer.</text>
</comment>
<dbReference type="GO" id="GO:0051082">
    <property type="term" value="F:unfolded protein binding"/>
    <property type="evidence" value="ECO:0007669"/>
    <property type="project" value="TreeGrafter"/>
</dbReference>
<dbReference type="SUPFAM" id="SSF58014">
    <property type="entry name" value="Coiled-coil domain of nucleotide exchange factor GrpE"/>
    <property type="match status" value="1"/>
</dbReference>
<evidence type="ECO:0000256" key="6">
    <source>
        <dbReference type="SAM" id="MobiDB-lite"/>
    </source>
</evidence>
<dbReference type="GO" id="GO:0006457">
    <property type="term" value="P:protein folding"/>
    <property type="evidence" value="ECO:0007669"/>
    <property type="project" value="InterPro"/>
</dbReference>
<comment type="subcellular location">
    <subcellularLocation>
        <location evidence="3">Cytoplasm</location>
    </subcellularLocation>
</comment>
<organism evidence="7">
    <name type="scientific">Candidatus Improbicoccus pseudotrichonymphae</name>
    <dbReference type="NCBI Taxonomy" id="3033792"/>
    <lineage>
        <taxon>Bacteria</taxon>
        <taxon>Bacillati</taxon>
        <taxon>Bacillota</taxon>
        <taxon>Clostridia</taxon>
        <taxon>Candidatus Improbicoccus</taxon>
    </lineage>
</organism>
<dbReference type="KEGG" id="ips:CfP315_0028"/>
<protein>
    <recommendedName>
        <fullName evidence="3 4">Protein GrpE</fullName>
    </recommendedName>
    <alternativeName>
        <fullName evidence="3">HSP-70 cofactor</fullName>
    </alternativeName>
</protein>
<keyword evidence="2 3" id="KW-0143">Chaperone</keyword>
<accession>A0AA48IGK8</accession>
<keyword evidence="3 4" id="KW-0346">Stress response</keyword>